<dbReference type="GO" id="GO:0005886">
    <property type="term" value="C:plasma membrane"/>
    <property type="evidence" value="ECO:0007669"/>
    <property type="project" value="UniProtKB-SubCell"/>
</dbReference>
<protein>
    <submittedName>
        <fullName evidence="12">HRH3</fullName>
    </submittedName>
</protein>
<comment type="subcellular location">
    <subcellularLocation>
        <location evidence="1">Cell membrane</location>
        <topology evidence="1">Multi-pass membrane protein</topology>
    </subcellularLocation>
</comment>
<sequence>MSNSDSLVFSVPVTAIIGSMIAICIILTIFGNFIVLLAFIKVKNLRTFSDYLILNLAISDLIIGAICIPFYAPYVLTGRWSLGHGMCLIWLVIDYITPAASAINIFIISLDRYIQVAYPLWARNNQTTTLLVIFILIPWVIPTLYFVPAICLWEVTKGRVIPDGECFLPYNNNVTVLSIGACIEFVFPFVTVSTFNLLVYLSIRRRSKKFWPSIQNSRQIWTPRPAPSSSETGPSRIVLDEQEMIVTTGKSDNNHQKIALQRDRKAARSLFIFVFMFAICWMPYEVLATTSTICGGDCINSKLFEFTFWILWLNSTINPILYPLLHSRYRIAFYKILAVKQNTVGPMIQSINS</sequence>
<evidence type="ECO:0000256" key="3">
    <source>
        <dbReference type="ARBA" id="ARBA00022692"/>
    </source>
</evidence>
<evidence type="ECO:0000256" key="9">
    <source>
        <dbReference type="RuleBase" id="RU000688"/>
    </source>
</evidence>
<feature type="transmembrane region" description="Helical" evidence="10">
    <location>
        <begin position="175"/>
        <end position="201"/>
    </location>
</feature>
<dbReference type="SUPFAM" id="SSF81321">
    <property type="entry name" value="Family A G protein-coupled receptor-like"/>
    <property type="match status" value="1"/>
</dbReference>
<evidence type="ECO:0000256" key="8">
    <source>
        <dbReference type="ARBA" id="ARBA00023224"/>
    </source>
</evidence>
<keyword evidence="2" id="KW-1003">Cell membrane</keyword>
<dbReference type="PANTHER" id="PTHR24247">
    <property type="entry name" value="5-HYDROXYTRYPTAMINE RECEPTOR"/>
    <property type="match status" value="1"/>
</dbReference>
<dbReference type="AlphaFoldDB" id="A0A6J7ZSM1"/>
<keyword evidence="3 9" id="KW-0812">Transmembrane</keyword>
<organism evidence="12 13">
    <name type="scientific">Mytilus coruscus</name>
    <name type="common">Sea mussel</name>
    <dbReference type="NCBI Taxonomy" id="42192"/>
    <lineage>
        <taxon>Eukaryota</taxon>
        <taxon>Metazoa</taxon>
        <taxon>Spiralia</taxon>
        <taxon>Lophotrochozoa</taxon>
        <taxon>Mollusca</taxon>
        <taxon>Bivalvia</taxon>
        <taxon>Autobranchia</taxon>
        <taxon>Pteriomorphia</taxon>
        <taxon>Mytilida</taxon>
        <taxon>Mytiloidea</taxon>
        <taxon>Mytilidae</taxon>
        <taxon>Mytilinae</taxon>
        <taxon>Mytilus</taxon>
    </lineage>
</organism>
<dbReference type="GO" id="GO:0030425">
    <property type="term" value="C:dendrite"/>
    <property type="evidence" value="ECO:0007669"/>
    <property type="project" value="TreeGrafter"/>
</dbReference>
<evidence type="ECO:0000256" key="7">
    <source>
        <dbReference type="ARBA" id="ARBA00023170"/>
    </source>
</evidence>
<evidence type="ECO:0000313" key="12">
    <source>
        <dbReference type="EMBL" id="CAC5356342.1"/>
    </source>
</evidence>
<dbReference type="OrthoDB" id="10071887at2759"/>
<dbReference type="SMART" id="SM01381">
    <property type="entry name" value="7TM_GPCR_Srsx"/>
    <property type="match status" value="1"/>
</dbReference>
<keyword evidence="8 9" id="KW-0807">Transducer</keyword>
<dbReference type="GO" id="GO:0016907">
    <property type="term" value="F:G protein-coupled acetylcholine receptor activity"/>
    <property type="evidence" value="ECO:0007669"/>
    <property type="project" value="TreeGrafter"/>
</dbReference>
<dbReference type="GO" id="GO:0007187">
    <property type="term" value="P:G protein-coupled receptor signaling pathway, coupled to cyclic nucleotide second messenger"/>
    <property type="evidence" value="ECO:0007669"/>
    <property type="project" value="TreeGrafter"/>
</dbReference>
<feature type="transmembrane region" description="Helical" evidence="10">
    <location>
        <begin position="130"/>
        <end position="155"/>
    </location>
</feature>
<evidence type="ECO:0000256" key="10">
    <source>
        <dbReference type="SAM" id="Phobius"/>
    </source>
</evidence>
<dbReference type="InterPro" id="IPR000276">
    <property type="entry name" value="GPCR_Rhodpsn"/>
</dbReference>
<evidence type="ECO:0000256" key="1">
    <source>
        <dbReference type="ARBA" id="ARBA00004651"/>
    </source>
</evidence>
<keyword evidence="7 9" id="KW-0675">Receptor</keyword>
<dbReference type="EMBL" id="CACVKT020000154">
    <property type="protein sequence ID" value="CAC5356342.1"/>
    <property type="molecule type" value="Genomic_DNA"/>
</dbReference>
<keyword evidence="5 9" id="KW-0297">G-protein coupled receptor</keyword>
<name>A0A6J7ZSM1_MYTCO</name>
<feature type="domain" description="G-protein coupled receptors family 1 profile" evidence="11">
    <location>
        <begin position="31"/>
        <end position="322"/>
    </location>
</feature>
<keyword evidence="6 10" id="KW-0472">Membrane</keyword>
<feature type="transmembrane region" description="Helical" evidence="10">
    <location>
        <begin position="15"/>
        <end position="40"/>
    </location>
</feature>
<proteinExistence type="inferred from homology"/>
<evidence type="ECO:0000256" key="6">
    <source>
        <dbReference type="ARBA" id="ARBA00023136"/>
    </source>
</evidence>
<feature type="transmembrane region" description="Helical" evidence="10">
    <location>
        <begin position="266"/>
        <end position="286"/>
    </location>
</feature>
<dbReference type="GO" id="GO:0007197">
    <property type="term" value="P:adenylate cyclase-inhibiting G protein-coupled acetylcholine receptor signaling pathway"/>
    <property type="evidence" value="ECO:0007669"/>
    <property type="project" value="TreeGrafter"/>
</dbReference>
<dbReference type="PROSITE" id="PS00237">
    <property type="entry name" value="G_PROTEIN_RECEP_F1_1"/>
    <property type="match status" value="1"/>
</dbReference>
<keyword evidence="4 10" id="KW-1133">Transmembrane helix</keyword>
<dbReference type="PRINTS" id="PR00237">
    <property type="entry name" value="GPCRRHODOPSN"/>
</dbReference>
<evidence type="ECO:0000256" key="5">
    <source>
        <dbReference type="ARBA" id="ARBA00023040"/>
    </source>
</evidence>
<comment type="similarity">
    <text evidence="9">Belongs to the G-protein coupled receptor 1 family.</text>
</comment>
<feature type="transmembrane region" description="Helical" evidence="10">
    <location>
        <begin position="88"/>
        <end position="110"/>
    </location>
</feature>
<dbReference type="Pfam" id="PF00001">
    <property type="entry name" value="7tm_1"/>
    <property type="match status" value="1"/>
</dbReference>
<feature type="transmembrane region" description="Helical" evidence="10">
    <location>
        <begin position="52"/>
        <end position="76"/>
    </location>
</feature>
<dbReference type="InterPro" id="IPR017452">
    <property type="entry name" value="GPCR_Rhodpsn_7TM"/>
</dbReference>
<evidence type="ECO:0000256" key="2">
    <source>
        <dbReference type="ARBA" id="ARBA00022475"/>
    </source>
</evidence>
<dbReference type="Proteomes" id="UP000507470">
    <property type="component" value="Unassembled WGS sequence"/>
</dbReference>
<dbReference type="PROSITE" id="PS50262">
    <property type="entry name" value="G_PROTEIN_RECEP_F1_2"/>
    <property type="match status" value="1"/>
</dbReference>
<evidence type="ECO:0000259" key="11">
    <source>
        <dbReference type="PROSITE" id="PS50262"/>
    </source>
</evidence>
<dbReference type="PANTHER" id="PTHR24247:SF254">
    <property type="entry name" value="HISTAMINE H3 RECEPTOR"/>
    <property type="match status" value="1"/>
</dbReference>
<evidence type="ECO:0000256" key="4">
    <source>
        <dbReference type="ARBA" id="ARBA00022989"/>
    </source>
</evidence>
<dbReference type="Gene3D" id="1.20.1070.10">
    <property type="entry name" value="Rhodopsin 7-helix transmembrane proteins"/>
    <property type="match status" value="1"/>
</dbReference>
<gene>
    <name evidence="12" type="ORF">MCOR_558</name>
</gene>
<feature type="transmembrane region" description="Helical" evidence="10">
    <location>
        <begin position="306"/>
        <end position="325"/>
    </location>
</feature>
<dbReference type="GO" id="GO:0045202">
    <property type="term" value="C:synapse"/>
    <property type="evidence" value="ECO:0007669"/>
    <property type="project" value="TreeGrafter"/>
</dbReference>
<keyword evidence="13" id="KW-1185">Reference proteome</keyword>
<accession>A0A6J7ZSM1</accession>
<evidence type="ECO:0000313" key="13">
    <source>
        <dbReference type="Proteomes" id="UP000507470"/>
    </source>
</evidence>
<dbReference type="GO" id="GO:0004993">
    <property type="term" value="F:G protein-coupled serotonin receptor activity"/>
    <property type="evidence" value="ECO:0007669"/>
    <property type="project" value="TreeGrafter"/>
</dbReference>
<reference evidence="12 13" key="1">
    <citation type="submission" date="2020-06" db="EMBL/GenBank/DDBJ databases">
        <authorList>
            <person name="Li R."/>
            <person name="Bekaert M."/>
        </authorList>
    </citation>
    <scope>NUCLEOTIDE SEQUENCE [LARGE SCALE GENOMIC DNA]</scope>
    <source>
        <strain evidence="13">wild</strain>
    </source>
</reference>